<dbReference type="AlphaFoldDB" id="A0A0W0EU01"/>
<evidence type="ECO:0000313" key="1">
    <source>
        <dbReference type="EMBL" id="KTB27526.1"/>
    </source>
</evidence>
<evidence type="ECO:0000313" key="2">
    <source>
        <dbReference type="Proteomes" id="UP000054988"/>
    </source>
</evidence>
<accession>A0A0W0EU01</accession>
<sequence length="169" mass="19332">MSLTQSSSAQQTNAYSDDFTHQGEFHPTVFKLLYIINSEHHNEEITRAIGNNDLHQLLWGSLLFLWGHCQMINEAIAQIDRQAGFFAWALCNGDDRIALRGPIMVPLPPPDLETLPLHVQIPETGPNGEPFPTDENVNPKKLMKMLKNLCLYYKNTRPVVLKYSQKRYI</sequence>
<protein>
    <submittedName>
        <fullName evidence="1">Uncharacterized protein</fullName>
    </submittedName>
</protein>
<proteinExistence type="predicted"/>
<dbReference type="Proteomes" id="UP000054988">
    <property type="component" value="Unassembled WGS sequence"/>
</dbReference>
<comment type="caution">
    <text evidence="1">The sequence shown here is derived from an EMBL/GenBank/DDBJ whole genome shotgun (WGS) entry which is preliminary data.</text>
</comment>
<gene>
    <name evidence="1" type="ORF">WG66_19896</name>
</gene>
<reference evidence="1 2" key="1">
    <citation type="submission" date="2015-12" db="EMBL/GenBank/DDBJ databases">
        <title>Draft genome sequence of Moniliophthora roreri, the causal agent of frosty pod rot of cacao.</title>
        <authorList>
            <person name="Aime M.C."/>
            <person name="Diaz-Valderrama J.R."/>
            <person name="Kijpornyongpan T."/>
            <person name="Phillips-Mora W."/>
        </authorList>
    </citation>
    <scope>NUCLEOTIDE SEQUENCE [LARGE SCALE GENOMIC DNA]</scope>
    <source>
        <strain evidence="1 2">MCA 2952</strain>
    </source>
</reference>
<name>A0A0W0EU01_MONRR</name>
<organism evidence="1 2">
    <name type="scientific">Moniliophthora roreri</name>
    <name type="common">Frosty pod rot fungus</name>
    <name type="synonym">Monilia roreri</name>
    <dbReference type="NCBI Taxonomy" id="221103"/>
    <lineage>
        <taxon>Eukaryota</taxon>
        <taxon>Fungi</taxon>
        <taxon>Dikarya</taxon>
        <taxon>Basidiomycota</taxon>
        <taxon>Agaricomycotina</taxon>
        <taxon>Agaricomycetes</taxon>
        <taxon>Agaricomycetidae</taxon>
        <taxon>Agaricales</taxon>
        <taxon>Marasmiineae</taxon>
        <taxon>Marasmiaceae</taxon>
        <taxon>Moniliophthora</taxon>
    </lineage>
</organism>
<dbReference type="EMBL" id="LATX01002539">
    <property type="protein sequence ID" value="KTB27526.1"/>
    <property type="molecule type" value="Genomic_DNA"/>
</dbReference>